<proteinExistence type="predicted"/>
<evidence type="ECO:0000259" key="2">
    <source>
        <dbReference type="Pfam" id="PF18962"/>
    </source>
</evidence>
<keyword evidence="1" id="KW-0732">Signal</keyword>
<dbReference type="InterPro" id="IPR026444">
    <property type="entry name" value="Secre_tail"/>
</dbReference>
<reference evidence="3 4" key="1">
    <citation type="submission" date="2018-11" db="EMBL/GenBank/DDBJ databases">
        <title>Aureibaculum marinum gen. nov., sp. nov., a member of the family Flavobacteriaceae isolated from the Bohai Sea.</title>
        <authorList>
            <person name="Ji X."/>
        </authorList>
    </citation>
    <scope>NUCLEOTIDE SEQUENCE [LARGE SCALE GENOMIC DNA]</scope>
    <source>
        <strain evidence="3 4">BH-SD17</strain>
    </source>
</reference>
<dbReference type="AlphaFoldDB" id="A0A3N4P981"/>
<dbReference type="OrthoDB" id="629570at2"/>
<organism evidence="3 4">
    <name type="scientific">Aureibaculum marinum</name>
    <dbReference type="NCBI Taxonomy" id="2487930"/>
    <lineage>
        <taxon>Bacteria</taxon>
        <taxon>Pseudomonadati</taxon>
        <taxon>Bacteroidota</taxon>
        <taxon>Flavobacteriia</taxon>
        <taxon>Flavobacteriales</taxon>
        <taxon>Flavobacteriaceae</taxon>
        <taxon>Aureibaculum</taxon>
    </lineage>
</organism>
<evidence type="ECO:0000313" key="3">
    <source>
        <dbReference type="EMBL" id="RPD96043.1"/>
    </source>
</evidence>
<dbReference type="RefSeq" id="WP_148084085.1">
    <property type="nucleotide sequence ID" value="NZ_RPFJ01000014.1"/>
</dbReference>
<keyword evidence="4" id="KW-1185">Reference proteome</keyword>
<gene>
    <name evidence="3" type="ORF">EGM88_11305</name>
</gene>
<comment type="caution">
    <text evidence="3">The sequence shown here is derived from an EMBL/GenBank/DDBJ whole genome shotgun (WGS) entry which is preliminary data.</text>
</comment>
<feature type="domain" description="Secretion system C-terminal sorting" evidence="2">
    <location>
        <begin position="572"/>
        <end position="646"/>
    </location>
</feature>
<dbReference type="Proteomes" id="UP000270856">
    <property type="component" value="Unassembled WGS sequence"/>
</dbReference>
<dbReference type="EMBL" id="RPFJ01000014">
    <property type="protein sequence ID" value="RPD96043.1"/>
    <property type="molecule type" value="Genomic_DNA"/>
</dbReference>
<protein>
    <submittedName>
        <fullName evidence="3">T9SS C-terminal target domain-containing protein</fullName>
    </submittedName>
</protein>
<dbReference type="Pfam" id="PF18962">
    <property type="entry name" value="Por_Secre_tail"/>
    <property type="match status" value="1"/>
</dbReference>
<evidence type="ECO:0000256" key="1">
    <source>
        <dbReference type="ARBA" id="ARBA00022729"/>
    </source>
</evidence>
<evidence type="ECO:0000313" key="4">
    <source>
        <dbReference type="Proteomes" id="UP000270856"/>
    </source>
</evidence>
<feature type="non-terminal residue" evidence="3">
    <location>
        <position position="1"/>
    </location>
</feature>
<dbReference type="NCBIfam" id="TIGR04183">
    <property type="entry name" value="Por_Secre_tail"/>
    <property type="match status" value="1"/>
</dbReference>
<sequence length="649" mass="72023">VQVTDDSGTVTISVPTPKIAGTDYYFQAQLFDSGWGHLATEDGVTVIVEDGSSEPNSITIVNPPTTVFADRMIDITLRYKKNVDAAYALIRFKGPSGNLEQSFVEVTEDAGEVTLSVKSPATVGSDYSYQAQLFTKDWGHLATENVEGITVEEYIASGENTLEIVDTSTDPINNGTLREVKVKYNLLQTSKILVEVRDNEVAAGSKKIGEVWVELPPGNDTISLDLIVDNGWPGETNRIQAILFEGGTSWETIPIPEIPYIIVGKGDGTITYRGQPYLGDGSQNKYFTQALGEGYYTNYYIANGWKGPLKMKFGPYGSPSWIEYENQNTIDDGHREFDIKIQKFSWHADKEPNVDRGYPKALKDIDFPLNTTLEGQWSPGSGGKGQINMTAWVTKTGDMSGDRVDIIVHAFHNGGKSRIKFDANTEVDGHVFNNIGEFTASNGLTYQVLRTLPGYLGEVASYNLVPDEIIQEDPRADYTTDLITASIDMKEIIDNLIEKESNYAGVQVPIDENWLINGLEWTVVGQSENDDYEGGLIPSGHGKFTFNSYFIPDLVKTLSTDDYNLKFKNLTIFPNPFTDSFSYKFDSDLSEPVSVELFTMDGRKVKTIKNDDKSYNNIKTINTSHLSSGMYIVRITSGNVQETRKLLKI</sequence>
<accession>A0A3N4P981</accession>
<name>A0A3N4P981_9FLAO</name>